<reference evidence="2 3" key="1">
    <citation type="submission" date="2018-11" db="EMBL/GenBank/DDBJ databases">
        <title>Genome sequencing and analysis.</title>
        <authorList>
            <person name="Huang Y.-T."/>
        </authorList>
    </citation>
    <scope>NUCLEOTIDE SEQUENCE [LARGE SCALE GENOMIC DNA]</scope>
    <source>
        <strain evidence="2 3">SHIN</strain>
    </source>
</reference>
<dbReference type="RefSeq" id="WP_007879304.1">
    <property type="nucleotide sequence ID" value="NZ_JBLZNQ010000007.1"/>
</dbReference>
<accession>A0A7Y3T287</accession>
<keyword evidence="1" id="KW-1133">Transmembrane helix</keyword>
<gene>
    <name evidence="2" type="ORF">EHE22_04620</name>
</gene>
<protein>
    <submittedName>
        <fullName evidence="2">Uncharacterized protein</fullName>
    </submittedName>
</protein>
<name>A0A7Y3T287_9HYPH</name>
<organism evidence="2 3">
    <name type="scientific">Brucella pseudogrignonensis</name>
    <dbReference type="NCBI Taxonomy" id="419475"/>
    <lineage>
        <taxon>Bacteria</taxon>
        <taxon>Pseudomonadati</taxon>
        <taxon>Pseudomonadota</taxon>
        <taxon>Alphaproteobacteria</taxon>
        <taxon>Hyphomicrobiales</taxon>
        <taxon>Brucellaceae</taxon>
        <taxon>Brucella/Ochrobactrum group</taxon>
        <taxon>Brucella</taxon>
    </lineage>
</organism>
<keyword evidence="1" id="KW-0472">Membrane</keyword>
<evidence type="ECO:0000256" key="1">
    <source>
        <dbReference type="SAM" id="Phobius"/>
    </source>
</evidence>
<keyword evidence="1" id="KW-0812">Transmembrane</keyword>
<dbReference type="AlphaFoldDB" id="A0A7Y3T287"/>
<feature type="transmembrane region" description="Helical" evidence="1">
    <location>
        <begin position="58"/>
        <end position="82"/>
    </location>
</feature>
<sequence>MLIRKLAVREHTFLDASGGSSVTQTILFGNLAIFPYSIEPNHGSRVVNLSLTIMEIAMLFYSKIETGIAAAFLVLIPLMLYVV</sequence>
<dbReference type="Proteomes" id="UP000526233">
    <property type="component" value="Unassembled WGS sequence"/>
</dbReference>
<dbReference type="EMBL" id="PKQI01000001">
    <property type="protein sequence ID" value="NNV19714.1"/>
    <property type="molecule type" value="Genomic_DNA"/>
</dbReference>
<proteinExistence type="predicted"/>
<comment type="caution">
    <text evidence="2">The sequence shown here is derived from an EMBL/GenBank/DDBJ whole genome shotgun (WGS) entry which is preliminary data.</text>
</comment>
<evidence type="ECO:0000313" key="3">
    <source>
        <dbReference type="Proteomes" id="UP000526233"/>
    </source>
</evidence>
<evidence type="ECO:0000313" key="2">
    <source>
        <dbReference type="EMBL" id="NNV19714.1"/>
    </source>
</evidence>